<keyword evidence="1" id="KW-0863">Zinc-finger</keyword>
<feature type="region of interest" description="Disordered" evidence="2">
    <location>
        <begin position="599"/>
        <end position="662"/>
    </location>
</feature>
<feature type="compositionally biased region" description="Basic and acidic residues" evidence="2">
    <location>
        <begin position="408"/>
        <end position="417"/>
    </location>
</feature>
<evidence type="ECO:0000256" key="1">
    <source>
        <dbReference type="PROSITE-ProRule" id="PRU00723"/>
    </source>
</evidence>
<feature type="compositionally biased region" description="Low complexity" evidence="2">
    <location>
        <begin position="418"/>
        <end position="433"/>
    </location>
</feature>
<comment type="caution">
    <text evidence="4">The sequence shown here is derived from an EMBL/GenBank/DDBJ whole genome shotgun (WGS) entry which is preliminary data.</text>
</comment>
<dbReference type="InterPro" id="IPR000571">
    <property type="entry name" value="Znf_CCCH"/>
</dbReference>
<feature type="zinc finger region" description="C3H1-type" evidence="1">
    <location>
        <begin position="21"/>
        <end position="50"/>
    </location>
</feature>
<feature type="compositionally biased region" description="Acidic residues" evidence="2">
    <location>
        <begin position="620"/>
        <end position="637"/>
    </location>
</feature>
<feature type="domain" description="C3H1-type" evidence="3">
    <location>
        <begin position="21"/>
        <end position="50"/>
    </location>
</feature>
<feature type="zinc finger region" description="C3H1-type" evidence="1">
    <location>
        <begin position="52"/>
        <end position="79"/>
    </location>
</feature>
<dbReference type="PANTHER" id="PTHR15725">
    <property type="entry name" value="ZN-FINGER, C-X8-C-X5-C-X3-H TYPE-CONTAINING"/>
    <property type="match status" value="1"/>
</dbReference>
<feature type="compositionally biased region" description="Basic and acidic residues" evidence="2">
    <location>
        <begin position="373"/>
        <end position="382"/>
    </location>
</feature>
<keyword evidence="1" id="KW-0862">Zinc</keyword>
<feature type="compositionally biased region" description="Basic and acidic residues" evidence="2">
    <location>
        <begin position="468"/>
        <end position="480"/>
    </location>
</feature>
<proteinExistence type="predicted"/>
<evidence type="ECO:0000256" key="2">
    <source>
        <dbReference type="SAM" id="MobiDB-lite"/>
    </source>
</evidence>
<dbReference type="SMART" id="SM00356">
    <property type="entry name" value="ZnF_C3H1"/>
    <property type="match status" value="2"/>
</dbReference>
<evidence type="ECO:0000313" key="5">
    <source>
        <dbReference type="Proteomes" id="UP001443914"/>
    </source>
</evidence>
<accession>A0AAW1MLQ4</accession>
<feature type="region of interest" description="Disordered" evidence="2">
    <location>
        <begin position="450"/>
        <end position="496"/>
    </location>
</feature>
<dbReference type="Pfam" id="PF15663">
    <property type="entry name" value="zf-CCCH_3"/>
    <property type="match status" value="1"/>
</dbReference>
<dbReference type="Proteomes" id="UP001443914">
    <property type="component" value="Unassembled WGS sequence"/>
</dbReference>
<protein>
    <recommendedName>
        <fullName evidence="3">C3H1-type domain-containing protein</fullName>
    </recommendedName>
</protein>
<evidence type="ECO:0000259" key="3">
    <source>
        <dbReference type="PROSITE" id="PS50103"/>
    </source>
</evidence>
<keyword evidence="5" id="KW-1185">Reference proteome</keyword>
<dbReference type="Gene3D" id="4.10.1000.10">
    <property type="entry name" value="Zinc finger, CCCH-type"/>
    <property type="match status" value="1"/>
</dbReference>
<feature type="compositionally biased region" description="Polar residues" evidence="2">
    <location>
        <begin position="481"/>
        <end position="491"/>
    </location>
</feature>
<dbReference type="EMBL" id="JBDFQZ010000002">
    <property type="protein sequence ID" value="KAK9749794.1"/>
    <property type="molecule type" value="Genomic_DNA"/>
</dbReference>
<feature type="domain" description="C3H1-type" evidence="3">
    <location>
        <begin position="52"/>
        <end position="79"/>
    </location>
</feature>
<reference evidence="4" key="1">
    <citation type="submission" date="2024-03" db="EMBL/GenBank/DDBJ databases">
        <title>WGS assembly of Saponaria officinalis var. Norfolk2.</title>
        <authorList>
            <person name="Jenkins J."/>
            <person name="Shu S."/>
            <person name="Grimwood J."/>
            <person name="Barry K."/>
            <person name="Goodstein D."/>
            <person name="Schmutz J."/>
            <person name="Leebens-Mack J."/>
            <person name="Osbourn A."/>
        </authorList>
    </citation>
    <scope>NUCLEOTIDE SEQUENCE [LARGE SCALE GENOMIC DNA]</scope>
    <source>
        <strain evidence="4">JIC</strain>
    </source>
</reference>
<sequence length="701" mass="78721">MATVNKQPPHSSSSLSKDDLWKRSTDCVYFLASPLTCKKGSECEYRHSETTRNNPRDCWYWLSGTCSLSANCTYRHPPLDVLVPPQAENYPGPPVGQPFTSIPQNAGKQRVPCYRCPYLHGLIPQPNSKVQPVQPTTSVTETSTFKKTFGVPEKDAQSKMNFHTNSNKFIRNAVAVVEKPSPRGVIEEATNFRETAVHVAGNGSFDNESFRSGAALSHHANLVDDQYYQNGREVDDSLRESSPGFDVLVEDKLKEDEYYHDHDEDQYVRVRGHEGRRSSEFDSGRHGDYTTVAYVDYDAYHSKRKYDAYEGMGDKYAQGHRGASSERLSAHDRRGLYKLESTDFKQNSSYLRHRLSKQPRGMGLRSVVRYRSTRMDTRRSPTRDNPVSSRLQGRIKLPRRSPSNRNTYLERDNERGRNLGSLSPSRPRLSSLQGRLRDRLGARIQEESFEGRSVRGRDNGDAFSSSKRFSELRGNKHDNKNQQLTGQQSVSGGKLRDTVLGSSLRNEGDISFDGPKPLSEILKRKRNAASTASTGVVNYDNKEVENGVHLTSITTNFSTDTEKPVAVSSEPEQIQSSVQVNNESVIADADDEDEAKISNKKVKLVEDEPSLPDEQKHPEAEEEGLVGAVEEEAEVEEGFDHGDGEEAEVDEEFDQGDGEYDYEHDDVVEGYHLNEGDVANNEGFMDEEDGDDFAKKLGVSF</sequence>
<dbReference type="GO" id="GO:0003729">
    <property type="term" value="F:mRNA binding"/>
    <property type="evidence" value="ECO:0007669"/>
    <property type="project" value="TreeGrafter"/>
</dbReference>
<feature type="region of interest" description="Disordered" evidence="2">
    <location>
        <begin position="350"/>
        <end position="433"/>
    </location>
</feature>
<dbReference type="PROSITE" id="PS50103">
    <property type="entry name" value="ZF_C3H1"/>
    <property type="match status" value="2"/>
</dbReference>
<dbReference type="AlphaFoldDB" id="A0AAW1MLQ4"/>
<keyword evidence="1" id="KW-0479">Metal-binding</keyword>
<evidence type="ECO:0000313" key="4">
    <source>
        <dbReference type="EMBL" id="KAK9749794.1"/>
    </source>
</evidence>
<dbReference type="GO" id="GO:0008270">
    <property type="term" value="F:zinc ion binding"/>
    <property type="evidence" value="ECO:0007669"/>
    <property type="project" value="UniProtKB-KW"/>
</dbReference>
<dbReference type="InterPro" id="IPR041686">
    <property type="entry name" value="Znf-CCCH_3"/>
</dbReference>
<name>A0AAW1MLQ4_SAPOF</name>
<gene>
    <name evidence="4" type="ORF">RND81_02G150800</name>
</gene>
<dbReference type="PANTHER" id="PTHR15725:SF14">
    <property type="entry name" value="ZINC FINGER CCCH DOMAIN-CONTAINING PROTEIN 11A"/>
    <property type="match status" value="1"/>
</dbReference>
<feature type="compositionally biased region" description="Basic and acidic residues" evidence="2">
    <location>
        <begin position="450"/>
        <end position="460"/>
    </location>
</feature>
<organism evidence="4 5">
    <name type="scientific">Saponaria officinalis</name>
    <name type="common">Common soapwort</name>
    <name type="synonym">Lychnis saponaria</name>
    <dbReference type="NCBI Taxonomy" id="3572"/>
    <lineage>
        <taxon>Eukaryota</taxon>
        <taxon>Viridiplantae</taxon>
        <taxon>Streptophyta</taxon>
        <taxon>Embryophyta</taxon>
        <taxon>Tracheophyta</taxon>
        <taxon>Spermatophyta</taxon>
        <taxon>Magnoliopsida</taxon>
        <taxon>eudicotyledons</taxon>
        <taxon>Gunneridae</taxon>
        <taxon>Pentapetalae</taxon>
        <taxon>Caryophyllales</taxon>
        <taxon>Caryophyllaceae</taxon>
        <taxon>Caryophylleae</taxon>
        <taxon>Saponaria</taxon>
    </lineage>
</organism>
<feature type="compositionally biased region" description="Acidic residues" evidence="2">
    <location>
        <begin position="645"/>
        <end position="662"/>
    </location>
</feature>